<dbReference type="Pfam" id="PF00581">
    <property type="entry name" value="Rhodanese"/>
    <property type="match status" value="1"/>
</dbReference>
<dbReference type="GO" id="GO:0004725">
    <property type="term" value="F:protein tyrosine phosphatase activity"/>
    <property type="evidence" value="ECO:0007669"/>
    <property type="project" value="UniProtKB-EC"/>
</dbReference>
<dbReference type="Gene3D" id="3.40.250.10">
    <property type="entry name" value="Rhodanese-like domain"/>
    <property type="match status" value="1"/>
</dbReference>
<dbReference type="InterPro" id="IPR036514">
    <property type="entry name" value="SGNH_hydro_sf"/>
</dbReference>
<dbReference type="PROSITE" id="PS01098">
    <property type="entry name" value="LIPASE_GDSL_SER"/>
    <property type="match status" value="1"/>
</dbReference>
<evidence type="ECO:0000256" key="6">
    <source>
        <dbReference type="ARBA" id="ARBA00022912"/>
    </source>
</evidence>
<dbReference type="InterPro" id="IPR001763">
    <property type="entry name" value="Rhodanese-like_dom"/>
</dbReference>
<dbReference type="PRINTS" id="PR00716">
    <property type="entry name" value="MPIPHPHTASE"/>
</dbReference>
<evidence type="ECO:0000256" key="8">
    <source>
        <dbReference type="ARBA" id="ARBA00051722"/>
    </source>
</evidence>
<dbReference type="STRING" id="5353.A0A1Q3E5R4"/>
<feature type="region of interest" description="Disordered" evidence="10">
    <location>
        <begin position="949"/>
        <end position="979"/>
    </location>
</feature>
<dbReference type="PROSITE" id="PS50206">
    <property type="entry name" value="RHODANESE_3"/>
    <property type="match status" value="1"/>
</dbReference>
<keyword evidence="6" id="KW-0904">Protein phosphatase</keyword>
<feature type="compositionally biased region" description="Polar residues" evidence="10">
    <location>
        <begin position="580"/>
        <end position="592"/>
    </location>
</feature>
<name>A0A1Q3E5R4_LENED</name>
<dbReference type="GO" id="GO:0006629">
    <property type="term" value="P:lipid metabolic process"/>
    <property type="evidence" value="ECO:0007669"/>
    <property type="project" value="InterPro"/>
</dbReference>
<dbReference type="SUPFAM" id="SSF52266">
    <property type="entry name" value="SGNH hydrolase"/>
    <property type="match status" value="1"/>
</dbReference>
<dbReference type="PANTHER" id="PTHR14209">
    <property type="entry name" value="ISOAMYL ACETATE-HYDROLYZING ESTERASE 1"/>
    <property type="match status" value="1"/>
</dbReference>
<dbReference type="InterPro" id="IPR008265">
    <property type="entry name" value="Lipase_GDSL_AS"/>
</dbReference>
<dbReference type="InterPro" id="IPR013830">
    <property type="entry name" value="SGNH_hydro"/>
</dbReference>
<keyword evidence="5" id="KW-0378">Hydrolase</keyword>
<dbReference type="FunFam" id="3.40.250.10:FF:000021">
    <property type="entry name" value="M-phase inducer phosphatase cdc-25.2"/>
    <property type="match status" value="1"/>
</dbReference>
<dbReference type="GO" id="GO:0016298">
    <property type="term" value="F:lipase activity"/>
    <property type="evidence" value="ECO:0007669"/>
    <property type="project" value="InterPro"/>
</dbReference>
<dbReference type="InterPro" id="IPR045136">
    <property type="entry name" value="Iah1-like"/>
</dbReference>
<evidence type="ECO:0000313" key="13">
    <source>
        <dbReference type="Proteomes" id="UP000188533"/>
    </source>
</evidence>
<dbReference type="SMART" id="SM00450">
    <property type="entry name" value="RHOD"/>
    <property type="match status" value="1"/>
</dbReference>
<evidence type="ECO:0000256" key="1">
    <source>
        <dbReference type="ARBA" id="ARBA00011065"/>
    </source>
</evidence>
<protein>
    <recommendedName>
        <fullName evidence="9">M-phase inducer phosphatase</fullName>
        <ecNumber evidence="2">3.1.3.48</ecNumber>
    </recommendedName>
</protein>
<evidence type="ECO:0000256" key="3">
    <source>
        <dbReference type="ARBA" id="ARBA00022618"/>
    </source>
</evidence>
<comment type="caution">
    <text evidence="12">The sequence shown here is derived from an EMBL/GenBank/DDBJ whole genome shotgun (WGS) entry which is preliminary data.</text>
</comment>
<dbReference type="CDD" id="cd01530">
    <property type="entry name" value="Cdc25"/>
    <property type="match status" value="1"/>
</dbReference>
<dbReference type="Pfam" id="PF13472">
    <property type="entry name" value="Lipase_GDSL_2"/>
    <property type="match status" value="1"/>
</dbReference>
<evidence type="ECO:0000259" key="11">
    <source>
        <dbReference type="PROSITE" id="PS50206"/>
    </source>
</evidence>
<accession>A0A1Q3E5R4</accession>
<keyword evidence="3" id="KW-0132">Cell division</keyword>
<evidence type="ECO:0000256" key="10">
    <source>
        <dbReference type="SAM" id="MobiDB-lite"/>
    </source>
</evidence>
<reference evidence="12 13" key="1">
    <citation type="submission" date="2016-08" db="EMBL/GenBank/DDBJ databases">
        <authorList>
            <consortium name="Lentinula edodes genome sequencing consortium"/>
            <person name="Sakamoto Y."/>
            <person name="Nakade K."/>
            <person name="Sato S."/>
            <person name="Yoshida Y."/>
            <person name="Miyazaki K."/>
            <person name="Natsume S."/>
            <person name="Konno N."/>
        </authorList>
    </citation>
    <scope>NUCLEOTIDE SEQUENCE [LARGE SCALE GENOMIC DNA]</scope>
    <source>
        <strain evidence="12 13">NBRC 111202</strain>
    </source>
</reference>
<comment type="similarity">
    <text evidence="1">Belongs to the MPI phosphatase family.</text>
</comment>
<dbReference type="Proteomes" id="UP000188533">
    <property type="component" value="Unassembled WGS sequence"/>
</dbReference>
<keyword evidence="7" id="KW-0131">Cell cycle</keyword>
<dbReference type="PANTHER" id="PTHR14209:SF19">
    <property type="entry name" value="ISOAMYL ACETATE-HYDROLYZING ESTERASE 1 HOMOLOG"/>
    <property type="match status" value="1"/>
</dbReference>
<feature type="domain" description="Rhodanese" evidence="11">
    <location>
        <begin position="759"/>
        <end position="874"/>
    </location>
</feature>
<evidence type="ECO:0000256" key="4">
    <source>
        <dbReference type="ARBA" id="ARBA00022776"/>
    </source>
</evidence>
<evidence type="ECO:0000256" key="7">
    <source>
        <dbReference type="ARBA" id="ARBA00023306"/>
    </source>
</evidence>
<dbReference type="EC" id="3.1.3.48" evidence="2"/>
<evidence type="ECO:0000256" key="9">
    <source>
        <dbReference type="ARBA" id="ARBA00067190"/>
    </source>
</evidence>
<sequence length="1049" mass="115315">MSANVQNSIMLFGDSITQGGWEPGMNGFGASLAHRYARKLDVINRGFSGYNTEWGIPVFEQLFATREQQKDLPTVRLLIIWFGANDSCLVQSPQHVPLPKFASNLKHLVNLVQSPKSDYYSPNTRIILVTPPPVNTYQRRANLDARDPPLLLDRDFENTRNYAERVKEIAQEEAVGIIDIWTKMWDAAGHDEQSLGNFLYDGLHLNGAGYQLMYDAVLETIEKTYPELHPDRLQMVFPGWASIDRTNVAASGFYIFVCSAKRQFGRALVGVCGSSDLIGQFFARPPPFSHSFLFSKPNHQFSICQKHKNKKQKRNPTSDFDMPLFGQTSDRFLSAPVALVRRRADTVVRPRDDVDEFLSSDLEISFASTVSLNSPPKDPIALTPEHEYAEPMDISPAPLLKSSMPRGRPRAFTSGARLFGNDMSNCLNSAPVLQPSPSIRGGSNSAKRIQRSALPTEWFTTRTEVSESATPDDDAMDVDTSSFHLEPPPPAYSFPQAVASAAPTVTTFADAIDNLFYESMSPRRCVESPPAHQPKKRRSLSPNPPRLVEDHSSPSPALPVSPVQRKLERKASGPLLASFSKPSLQGLGNPSINGLKRPRRPALSAMVPPSDAALHSAYPAPTSADNQITDGRFPPTRRAFSAMLPPAPSSPLGESSGDSSFDLSADMSSPAQAYAKRQQMKTIRRCDGTDDFRPLTGATAMIMNESPSSKFMVDGGMPGFGDNETHGKILPCHRVADDGLMRITAGTMDLLLDGAFDDKIRDFHVIDCRFDYEYAGGHVPGAVNINTTASVEDLLLGPSLMKPKPSVSGDGQKKTVLIFHCEFSAKRAPTFAKHLRSKDRAMNNHFYPKIHYPELYILEGGYCSYYKRSAHRCEPSGYVSMDDPQHAASRKGDLDQFRKNKFGRHKSYAYGDGANKLSLASQQIKRNSAPTVGGPPVLFAAGNAARHRRGTIGNGSLSTLSEDSHHTTEGDETDIDLGDSPCPAPSKSIALKVKKGNRAPLSRAETYGPTPFSAAQSSINLCYICRLHFQYLLLLRPLSIPTFTSVDLC</sequence>
<gene>
    <name evidence="12" type="ORF">LENED_004011</name>
</gene>
<feature type="compositionally biased region" description="Low complexity" evidence="10">
    <location>
        <begin position="553"/>
        <end position="563"/>
    </location>
</feature>
<dbReference type="PROSITE" id="PS00380">
    <property type="entry name" value="RHODANESE_1"/>
    <property type="match status" value="1"/>
</dbReference>
<dbReference type="GO" id="GO:1902751">
    <property type="term" value="P:positive regulation of cell cycle G2/M phase transition"/>
    <property type="evidence" value="ECO:0007669"/>
    <property type="project" value="InterPro"/>
</dbReference>
<dbReference type="EMBL" id="BDGU01000093">
    <property type="protein sequence ID" value="GAW02359.1"/>
    <property type="molecule type" value="Genomic_DNA"/>
</dbReference>
<dbReference type="CDD" id="cd01838">
    <property type="entry name" value="Isoamyl_acetate_hydrolase_like"/>
    <property type="match status" value="1"/>
</dbReference>
<evidence type="ECO:0000313" key="12">
    <source>
        <dbReference type="EMBL" id="GAW02359.1"/>
    </source>
</evidence>
<comment type="catalytic activity">
    <reaction evidence="8">
        <text>O-phospho-L-tyrosyl-[protein] + H2O = L-tyrosyl-[protein] + phosphate</text>
        <dbReference type="Rhea" id="RHEA:10684"/>
        <dbReference type="Rhea" id="RHEA-COMP:10136"/>
        <dbReference type="Rhea" id="RHEA-COMP:20101"/>
        <dbReference type="ChEBI" id="CHEBI:15377"/>
        <dbReference type="ChEBI" id="CHEBI:43474"/>
        <dbReference type="ChEBI" id="CHEBI:46858"/>
        <dbReference type="ChEBI" id="CHEBI:61978"/>
        <dbReference type="EC" id="3.1.3.48"/>
    </reaction>
</comment>
<feature type="region of interest" description="Disordered" evidence="10">
    <location>
        <begin position="637"/>
        <end position="663"/>
    </location>
</feature>
<feature type="region of interest" description="Disordered" evidence="10">
    <location>
        <begin position="462"/>
        <end position="489"/>
    </location>
</feature>
<dbReference type="GO" id="GO:0051301">
    <property type="term" value="P:cell division"/>
    <property type="evidence" value="ECO:0007669"/>
    <property type="project" value="UniProtKB-KW"/>
</dbReference>
<proteinExistence type="inferred from homology"/>
<feature type="compositionally biased region" description="Low complexity" evidence="10">
    <location>
        <begin position="650"/>
        <end position="660"/>
    </location>
</feature>
<evidence type="ECO:0000256" key="5">
    <source>
        <dbReference type="ARBA" id="ARBA00022801"/>
    </source>
</evidence>
<evidence type="ECO:0000256" key="2">
    <source>
        <dbReference type="ARBA" id="ARBA00013064"/>
    </source>
</evidence>
<feature type="region of interest" description="Disordered" evidence="10">
    <location>
        <begin position="524"/>
        <end position="607"/>
    </location>
</feature>
<dbReference type="AlphaFoldDB" id="A0A1Q3E5R4"/>
<reference evidence="12 13" key="2">
    <citation type="submission" date="2017-02" db="EMBL/GenBank/DDBJ databases">
        <title>A genome survey and senescence transcriptome analysis in Lentinula edodes.</title>
        <authorList>
            <person name="Sakamoto Y."/>
            <person name="Nakade K."/>
            <person name="Sato S."/>
            <person name="Yoshida Y."/>
            <person name="Miyazaki K."/>
            <person name="Natsume S."/>
            <person name="Konno N."/>
        </authorList>
    </citation>
    <scope>NUCLEOTIDE SEQUENCE [LARGE SCALE GENOMIC DNA]</scope>
    <source>
        <strain evidence="12 13">NBRC 111202</strain>
    </source>
</reference>
<dbReference type="SUPFAM" id="SSF52821">
    <property type="entry name" value="Rhodanese/Cell cycle control phosphatase"/>
    <property type="match status" value="1"/>
</dbReference>
<dbReference type="InterPro" id="IPR036873">
    <property type="entry name" value="Rhodanese-like_dom_sf"/>
</dbReference>
<dbReference type="GO" id="GO:0004792">
    <property type="term" value="F:thiosulfate-cyanide sulfurtransferase activity"/>
    <property type="evidence" value="ECO:0007669"/>
    <property type="project" value="InterPro"/>
</dbReference>
<keyword evidence="4" id="KW-0498">Mitosis</keyword>
<organism evidence="12 13">
    <name type="scientific">Lentinula edodes</name>
    <name type="common">Shiitake mushroom</name>
    <name type="synonym">Lentinus edodes</name>
    <dbReference type="NCBI Taxonomy" id="5353"/>
    <lineage>
        <taxon>Eukaryota</taxon>
        <taxon>Fungi</taxon>
        <taxon>Dikarya</taxon>
        <taxon>Basidiomycota</taxon>
        <taxon>Agaricomycotina</taxon>
        <taxon>Agaricomycetes</taxon>
        <taxon>Agaricomycetidae</taxon>
        <taxon>Agaricales</taxon>
        <taxon>Marasmiineae</taxon>
        <taxon>Omphalotaceae</taxon>
        <taxon>Lentinula</taxon>
    </lineage>
</organism>
<dbReference type="InterPro" id="IPR001307">
    <property type="entry name" value="Thiosulphate_STrfase_CS"/>
</dbReference>
<keyword evidence="13" id="KW-1185">Reference proteome</keyword>
<dbReference type="InterPro" id="IPR000751">
    <property type="entry name" value="MPI_Phosphatase"/>
</dbReference>
<dbReference type="Gene3D" id="3.40.50.1110">
    <property type="entry name" value="SGNH hydrolase"/>
    <property type="match status" value="1"/>
</dbReference>